<dbReference type="Proteomes" id="UP001057375">
    <property type="component" value="Unassembled WGS sequence"/>
</dbReference>
<dbReference type="EMBL" id="BQXS01010330">
    <property type="protein sequence ID" value="GKT33581.1"/>
    <property type="molecule type" value="Genomic_DNA"/>
</dbReference>
<accession>A0ABQ5KM46</accession>
<keyword evidence="2" id="KW-1185">Reference proteome</keyword>
<feature type="non-terminal residue" evidence="1">
    <location>
        <position position="1"/>
    </location>
</feature>
<organism evidence="1 2">
    <name type="scientific">Aduncisulcus paluster</name>
    <dbReference type="NCBI Taxonomy" id="2918883"/>
    <lineage>
        <taxon>Eukaryota</taxon>
        <taxon>Metamonada</taxon>
        <taxon>Carpediemonas-like organisms</taxon>
        <taxon>Aduncisulcus</taxon>
    </lineage>
</organism>
<evidence type="ECO:0000313" key="1">
    <source>
        <dbReference type="EMBL" id="GKT33581.1"/>
    </source>
</evidence>
<sequence>RTLSSKQISWFESRSRIIDRTLPPADLKKLAANFYYMKSTGKLSLENLRGIISFFMPSPIDPDKYVRVENGTERENVQSCYYNPPVTSSFSIGGFGGGFGSSPAYTKPKKPSIRALTLCVCPKGNGDMDISSIWQPLVLRTDLFAISGFDMKSKPLYNKDMAKLREELAQKNSAGMLFNYNPHTTTGVAYPAFSKKMIESNPVVANRVVYPRIGREGITLDSLRIKNPNHMGGDDTVLDYGKSESEQLSLIGELDSTYKDIDVQSSVISRHRFLFCMEQVYSVIQGLLGPFDIGDIRYPFRCSPSGDRSFCVSSYSEMSEVEAKIAFTAALAFL</sequence>
<protein>
    <submittedName>
        <fullName evidence="1">Uncharacterized protein</fullName>
    </submittedName>
</protein>
<proteinExistence type="predicted"/>
<gene>
    <name evidence="1" type="ORF">ADUPG1_007438</name>
</gene>
<reference evidence="1" key="1">
    <citation type="submission" date="2022-03" db="EMBL/GenBank/DDBJ databases">
        <title>Draft genome sequence of Aduncisulcus paluster, a free-living microaerophilic Fornicata.</title>
        <authorList>
            <person name="Yuyama I."/>
            <person name="Kume K."/>
            <person name="Tamura T."/>
            <person name="Inagaki Y."/>
            <person name="Hashimoto T."/>
        </authorList>
    </citation>
    <scope>NUCLEOTIDE SEQUENCE</scope>
    <source>
        <strain evidence="1">NY0171</strain>
    </source>
</reference>
<comment type="caution">
    <text evidence="1">The sequence shown here is derived from an EMBL/GenBank/DDBJ whole genome shotgun (WGS) entry which is preliminary data.</text>
</comment>
<name>A0ABQ5KM46_9EUKA</name>
<evidence type="ECO:0000313" key="2">
    <source>
        <dbReference type="Proteomes" id="UP001057375"/>
    </source>
</evidence>